<evidence type="ECO:0000256" key="7">
    <source>
        <dbReference type="ARBA" id="ARBA00023136"/>
    </source>
</evidence>
<dbReference type="InterPro" id="IPR044880">
    <property type="entry name" value="NCX_ion-bd_dom_sf"/>
</dbReference>
<evidence type="ECO:0000313" key="12">
    <source>
        <dbReference type="Proteomes" id="UP001642540"/>
    </source>
</evidence>
<keyword evidence="12" id="KW-1185">Reference proteome</keyword>
<sequence length="524" mass="58742">MDLPPLFFILIFYPPKLTLAQELVISENPDEFENAWESNNSTVGNFTDSRNDSDITTTESEFERVFQEAVEVDLPGSNCTPSFIDEFPPDLFTAKQRKQGYVVIHCFICLYVFYAFAIVCGDYFVPSVERLSKDLKMESDIAGATVMGIATSSPELFTSIVGTFIMRGDIGVGTVVGSAVFNHLAICAFIGFGCSKVVILDWWPVTRDVVFYGISVIALFVILVDEKIYLYESAILLALYGLYILGMYHDVKLHAWAESLIRWEPSFSISGRRRKYRLKQRRKSRILGNVHNINSASSTTIVTISKGLAFTIGNENHYLRPTEPPKSSKAIAWFEWTVSWPIRAVMSLTIPDCRRKSMTRFYALTFIMSSIWIALLSYLATWMMTIVAHTFRIPDTVFGVSVIAAGTSIPEAVSSVIVAKKGLGTMALSGAVGSNTFNILICLGIPWFIKGFERKYAEISSLALEYSTGMLIVSLLVMYGMLVKNEYRIDKKMAVLAFVLYICFLTFDTVVEMNILFFVSLPIC</sequence>
<evidence type="ECO:0000256" key="5">
    <source>
        <dbReference type="ARBA" id="ARBA00022692"/>
    </source>
</evidence>
<protein>
    <recommendedName>
        <fullName evidence="10">Sodium/calcium exchanger membrane region domain-containing protein</fullName>
    </recommendedName>
</protein>
<dbReference type="NCBIfam" id="TIGR00367">
    <property type="entry name" value="calcium/sodium antiporter"/>
    <property type="match status" value="1"/>
</dbReference>
<keyword evidence="4" id="KW-0813">Transport</keyword>
<evidence type="ECO:0000256" key="1">
    <source>
        <dbReference type="ARBA" id="ARBA00004141"/>
    </source>
</evidence>
<dbReference type="PANTHER" id="PTHR10846">
    <property type="entry name" value="SODIUM/POTASSIUM/CALCIUM EXCHANGER"/>
    <property type="match status" value="1"/>
</dbReference>
<accession>A0ABP1Q6Y7</accession>
<comment type="caution">
    <text evidence="11">The sequence shown here is derived from an EMBL/GenBank/DDBJ whole genome shotgun (WGS) entry which is preliminary data.</text>
</comment>
<gene>
    <name evidence="11" type="ORF">ODALV1_LOCUS7983</name>
</gene>
<feature type="signal peptide" evidence="9">
    <location>
        <begin position="1"/>
        <end position="20"/>
    </location>
</feature>
<feature type="transmembrane region" description="Helical" evidence="8">
    <location>
        <begin position="396"/>
        <end position="419"/>
    </location>
</feature>
<evidence type="ECO:0000259" key="10">
    <source>
        <dbReference type="Pfam" id="PF01699"/>
    </source>
</evidence>
<reference evidence="11 12" key="1">
    <citation type="submission" date="2024-08" db="EMBL/GenBank/DDBJ databases">
        <authorList>
            <person name="Cucini C."/>
            <person name="Frati F."/>
        </authorList>
    </citation>
    <scope>NUCLEOTIDE SEQUENCE [LARGE SCALE GENOMIC DNA]</scope>
</reference>
<feature type="transmembrane region" description="Helical" evidence="8">
    <location>
        <begin position="146"/>
        <end position="166"/>
    </location>
</feature>
<feature type="chain" id="PRO_5046494635" description="Sodium/calcium exchanger membrane region domain-containing protein" evidence="9">
    <location>
        <begin position="21"/>
        <end position="524"/>
    </location>
</feature>
<dbReference type="Pfam" id="PF01699">
    <property type="entry name" value="Na_Ca_ex"/>
    <property type="match status" value="2"/>
</dbReference>
<comment type="subcellular location">
    <subcellularLocation>
        <location evidence="1">Membrane</location>
        <topology evidence="1">Multi-pass membrane protein</topology>
    </subcellularLocation>
</comment>
<keyword evidence="4" id="KW-0109">Calcium transport</keyword>
<evidence type="ECO:0000256" key="6">
    <source>
        <dbReference type="ARBA" id="ARBA00022989"/>
    </source>
</evidence>
<proteinExistence type="inferred from homology"/>
<feature type="transmembrane region" description="Helical" evidence="8">
    <location>
        <begin position="461"/>
        <end position="482"/>
    </location>
</feature>
<dbReference type="InterPro" id="IPR004837">
    <property type="entry name" value="NaCa_Exmemb"/>
</dbReference>
<keyword evidence="4" id="KW-0106">Calcium</keyword>
<evidence type="ECO:0000256" key="2">
    <source>
        <dbReference type="ARBA" id="ARBA00005364"/>
    </source>
</evidence>
<feature type="transmembrane region" description="Helical" evidence="8">
    <location>
        <begin position="102"/>
        <end position="125"/>
    </location>
</feature>
<feature type="transmembrane region" description="Helical" evidence="8">
    <location>
        <begin position="172"/>
        <end position="193"/>
    </location>
</feature>
<keyword evidence="9" id="KW-0732">Signal</keyword>
<feature type="domain" description="Sodium/calcium exchanger membrane region" evidence="10">
    <location>
        <begin position="362"/>
        <end position="507"/>
    </location>
</feature>
<feature type="transmembrane region" description="Helical" evidence="8">
    <location>
        <begin position="361"/>
        <end position="384"/>
    </location>
</feature>
<feature type="transmembrane region" description="Helical" evidence="8">
    <location>
        <begin position="205"/>
        <end position="223"/>
    </location>
</feature>
<keyword evidence="7 8" id="KW-0472">Membrane</keyword>
<keyword evidence="4" id="KW-0406">Ion transport</keyword>
<dbReference type="EMBL" id="CAXLJM020000024">
    <property type="protein sequence ID" value="CAL8091630.1"/>
    <property type="molecule type" value="Genomic_DNA"/>
</dbReference>
<keyword evidence="3" id="KW-0050">Antiport</keyword>
<evidence type="ECO:0000256" key="3">
    <source>
        <dbReference type="ARBA" id="ARBA00022449"/>
    </source>
</evidence>
<dbReference type="Proteomes" id="UP001642540">
    <property type="component" value="Unassembled WGS sequence"/>
</dbReference>
<feature type="transmembrane region" description="Helical" evidence="8">
    <location>
        <begin position="494"/>
        <end position="519"/>
    </location>
</feature>
<name>A0ABP1Q6Y7_9HEXA</name>
<dbReference type="Gene3D" id="1.20.1420.30">
    <property type="entry name" value="NCX, central ion-binding region"/>
    <property type="match status" value="2"/>
</dbReference>
<keyword evidence="5 8" id="KW-0812">Transmembrane</keyword>
<keyword evidence="6 8" id="KW-1133">Transmembrane helix</keyword>
<evidence type="ECO:0000256" key="4">
    <source>
        <dbReference type="ARBA" id="ARBA00022568"/>
    </source>
</evidence>
<organism evidence="11 12">
    <name type="scientific">Orchesella dallaii</name>
    <dbReference type="NCBI Taxonomy" id="48710"/>
    <lineage>
        <taxon>Eukaryota</taxon>
        <taxon>Metazoa</taxon>
        <taxon>Ecdysozoa</taxon>
        <taxon>Arthropoda</taxon>
        <taxon>Hexapoda</taxon>
        <taxon>Collembola</taxon>
        <taxon>Entomobryomorpha</taxon>
        <taxon>Entomobryoidea</taxon>
        <taxon>Orchesellidae</taxon>
        <taxon>Orchesellinae</taxon>
        <taxon>Orchesella</taxon>
    </lineage>
</organism>
<evidence type="ECO:0000256" key="9">
    <source>
        <dbReference type="SAM" id="SignalP"/>
    </source>
</evidence>
<evidence type="ECO:0000313" key="11">
    <source>
        <dbReference type="EMBL" id="CAL8091630.1"/>
    </source>
</evidence>
<evidence type="ECO:0000256" key="8">
    <source>
        <dbReference type="SAM" id="Phobius"/>
    </source>
</evidence>
<feature type="transmembrane region" description="Helical" evidence="8">
    <location>
        <begin position="426"/>
        <end position="449"/>
    </location>
</feature>
<comment type="similarity">
    <text evidence="2">Belongs to the Ca(2+):cation antiporter (CaCA) (TC 2.A.19) family. SLC24A subfamily.</text>
</comment>
<dbReference type="PANTHER" id="PTHR10846:SF73">
    <property type="entry name" value="SODIUM_CALCIUM EXCHANGER MEMBRANE REGION DOMAIN-CONTAINING PROTEIN"/>
    <property type="match status" value="1"/>
</dbReference>
<feature type="domain" description="Sodium/calcium exchanger membrane region" evidence="10">
    <location>
        <begin position="107"/>
        <end position="247"/>
    </location>
</feature>
<dbReference type="InterPro" id="IPR004481">
    <property type="entry name" value="K/Na/Ca-exchanger"/>
</dbReference>